<keyword evidence="5" id="KW-1185">Reference proteome</keyword>
<feature type="region of interest" description="Disordered" evidence="2">
    <location>
        <begin position="21"/>
        <end position="45"/>
    </location>
</feature>
<reference evidence="4" key="1">
    <citation type="journal article" date="2020" name="Stud. Mycol.">
        <title>101 Dothideomycetes genomes: a test case for predicting lifestyles and emergence of pathogens.</title>
        <authorList>
            <person name="Haridas S."/>
            <person name="Albert R."/>
            <person name="Binder M."/>
            <person name="Bloem J."/>
            <person name="Labutti K."/>
            <person name="Salamov A."/>
            <person name="Andreopoulos B."/>
            <person name="Baker S."/>
            <person name="Barry K."/>
            <person name="Bills G."/>
            <person name="Bluhm B."/>
            <person name="Cannon C."/>
            <person name="Castanera R."/>
            <person name="Culley D."/>
            <person name="Daum C."/>
            <person name="Ezra D."/>
            <person name="Gonzalez J."/>
            <person name="Henrissat B."/>
            <person name="Kuo A."/>
            <person name="Liang C."/>
            <person name="Lipzen A."/>
            <person name="Lutzoni F."/>
            <person name="Magnuson J."/>
            <person name="Mondo S."/>
            <person name="Nolan M."/>
            <person name="Ohm R."/>
            <person name="Pangilinan J."/>
            <person name="Park H.-J."/>
            <person name="Ramirez L."/>
            <person name="Alfaro M."/>
            <person name="Sun H."/>
            <person name="Tritt A."/>
            <person name="Yoshinaga Y."/>
            <person name="Zwiers L.-H."/>
            <person name="Turgeon B."/>
            <person name="Goodwin S."/>
            <person name="Spatafora J."/>
            <person name="Crous P."/>
            <person name="Grigoriev I."/>
        </authorList>
    </citation>
    <scope>NUCLEOTIDE SEQUENCE</scope>
    <source>
        <strain evidence="4">CBS 113818</strain>
    </source>
</reference>
<evidence type="ECO:0000256" key="1">
    <source>
        <dbReference type="ARBA" id="ARBA00007884"/>
    </source>
</evidence>
<protein>
    <submittedName>
        <fullName evidence="4">CIA30-domain-containing protein</fullName>
    </submittedName>
</protein>
<dbReference type="GO" id="GO:0010257">
    <property type="term" value="P:NADH dehydrogenase complex assembly"/>
    <property type="evidence" value="ECO:0007669"/>
    <property type="project" value="TreeGrafter"/>
</dbReference>
<evidence type="ECO:0000256" key="2">
    <source>
        <dbReference type="SAM" id="MobiDB-lite"/>
    </source>
</evidence>
<dbReference type="Pfam" id="PF08547">
    <property type="entry name" value="CIA30"/>
    <property type="match status" value="1"/>
</dbReference>
<dbReference type="OrthoDB" id="426386at2759"/>
<evidence type="ECO:0000313" key="5">
    <source>
        <dbReference type="Proteomes" id="UP000799424"/>
    </source>
</evidence>
<dbReference type="InterPro" id="IPR013857">
    <property type="entry name" value="NADH-UbQ_OxRdtase-assoc_prot30"/>
</dbReference>
<accession>A0A6A7AJS7</accession>
<feature type="compositionally biased region" description="Polar residues" evidence="2">
    <location>
        <begin position="31"/>
        <end position="43"/>
    </location>
</feature>
<dbReference type="GO" id="GO:0051082">
    <property type="term" value="F:unfolded protein binding"/>
    <property type="evidence" value="ECO:0007669"/>
    <property type="project" value="TreeGrafter"/>
</dbReference>
<dbReference type="EMBL" id="MU006216">
    <property type="protein sequence ID" value="KAF2833214.1"/>
    <property type="molecule type" value="Genomic_DNA"/>
</dbReference>
<evidence type="ECO:0000259" key="3">
    <source>
        <dbReference type="Pfam" id="PF08547"/>
    </source>
</evidence>
<name>A0A6A7AJS7_9PLEO</name>
<sequence>MSKPKPLMLFGGSKGWHASDWTSSDDRVRGGSSQSYLTPSKSGSEARFHGTLDIKALGGAGFASQRTTGEDRTWDLSAYSGIHLDLGNSDGMRYTFLIKDEILPVDEGGREQSTISYEYDFTDAGAEGLYVPWSSLKPTYRGKEKYNAKKVNLKNVKRFSIMSRSFFGDQEGDFSLTIKTIKAVKQSSDLEGGVVSEQHGKEVWSWKNSNLVGLGVILSTTWAICFGFCWWKGIDTSHMTLSRWWRVTGRKGFGAV</sequence>
<dbReference type="SUPFAM" id="SSF49785">
    <property type="entry name" value="Galactose-binding domain-like"/>
    <property type="match status" value="1"/>
</dbReference>
<proteinExistence type="inferred from homology"/>
<dbReference type="PANTHER" id="PTHR13194">
    <property type="entry name" value="COMPLEX I INTERMEDIATE-ASSOCIATED PROTEIN 30"/>
    <property type="match status" value="1"/>
</dbReference>
<comment type="similarity">
    <text evidence="1">Belongs to the CIA30 family.</text>
</comment>
<dbReference type="PANTHER" id="PTHR13194:SF19">
    <property type="entry name" value="NAD(P)-BINDING ROSSMANN-FOLD SUPERFAMILY PROTEIN"/>
    <property type="match status" value="1"/>
</dbReference>
<evidence type="ECO:0000313" key="4">
    <source>
        <dbReference type="EMBL" id="KAF2833214.1"/>
    </source>
</evidence>
<dbReference type="AlphaFoldDB" id="A0A6A7AJS7"/>
<dbReference type="InterPro" id="IPR039131">
    <property type="entry name" value="NDUFAF1"/>
</dbReference>
<dbReference type="InterPro" id="IPR008979">
    <property type="entry name" value="Galactose-bd-like_sf"/>
</dbReference>
<dbReference type="Proteomes" id="UP000799424">
    <property type="component" value="Unassembled WGS sequence"/>
</dbReference>
<organism evidence="4 5">
    <name type="scientific">Ophiobolus disseminans</name>
    <dbReference type="NCBI Taxonomy" id="1469910"/>
    <lineage>
        <taxon>Eukaryota</taxon>
        <taxon>Fungi</taxon>
        <taxon>Dikarya</taxon>
        <taxon>Ascomycota</taxon>
        <taxon>Pezizomycotina</taxon>
        <taxon>Dothideomycetes</taxon>
        <taxon>Pleosporomycetidae</taxon>
        <taxon>Pleosporales</taxon>
        <taxon>Pleosporineae</taxon>
        <taxon>Phaeosphaeriaceae</taxon>
        <taxon>Ophiobolus</taxon>
    </lineage>
</organism>
<feature type="domain" description="NADH:ubiquinone oxidoreductase intermediate-associated protein 30" evidence="3">
    <location>
        <begin position="17"/>
        <end position="178"/>
    </location>
</feature>
<gene>
    <name evidence="4" type="ORF">CC86DRAFT_450983</name>
</gene>